<dbReference type="SUPFAM" id="SSF56935">
    <property type="entry name" value="Porins"/>
    <property type="match status" value="1"/>
</dbReference>
<keyword evidence="6" id="KW-1185">Reference proteome</keyword>
<evidence type="ECO:0000256" key="4">
    <source>
        <dbReference type="SAM" id="SignalP"/>
    </source>
</evidence>
<comment type="caution">
    <text evidence="5">The sequence shown here is derived from an EMBL/GenBank/DDBJ whole genome shotgun (WGS) entry which is preliminary data.</text>
</comment>
<dbReference type="Proteomes" id="UP001596364">
    <property type="component" value="Unassembled WGS sequence"/>
</dbReference>
<dbReference type="RefSeq" id="WP_165490713.1">
    <property type="nucleotide sequence ID" value="NZ_JBHSUS010000001.1"/>
</dbReference>
<organism evidence="5 6">
    <name type="scientific">Pseudobowmanella zhangzhouensis</name>
    <dbReference type="NCBI Taxonomy" id="1537679"/>
    <lineage>
        <taxon>Bacteria</taxon>
        <taxon>Pseudomonadati</taxon>
        <taxon>Pseudomonadota</taxon>
        <taxon>Gammaproteobacteria</taxon>
        <taxon>Alteromonadales</taxon>
        <taxon>Alteromonadaceae</taxon>
    </lineage>
</organism>
<dbReference type="InterPro" id="IPR036942">
    <property type="entry name" value="Beta-barrel_TonB_sf"/>
</dbReference>
<reference evidence="6" key="1">
    <citation type="journal article" date="2019" name="Int. J. Syst. Evol. Microbiol.">
        <title>The Global Catalogue of Microorganisms (GCM) 10K type strain sequencing project: providing services to taxonomists for standard genome sequencing and annotation.</title>
        <authorList>
            <consortium name="The Broad Institute Genomics Platform"/>
            <consortium name="The Broad Institute Genome Sequencing Center for Infectious Disease"/>
            <person name="Wu L."/>
            <person name="Ma J."/>
        </authorList>
    </citation>
    <scope>NUCLEOTIDE SEQUENCE [LARGE SCALE GENOMIC DNA]</scope>
    <source>
        <strain evidence="6">CGMCC 1.16031</strain>
    </source>
</reference>
<proteinExistence type="predicted"/>
<evidence type="ECO:0000256" key="3">
    <source>
        <dbReference type="ARBA" id="ARBA00023237"/>
    </source>
</evidence>
<accession>A0ABW1XQW6</accession>
<keyword evidence="4" id="KW-0732">Signal</keyword>
<dbReference type="Pfam" id="PF13620">
    <property type="entry name" value="CarboxypepD_reg"/>
    <property type="match status" value="1"/>
</dbReference>
<gene>
    <name evidence="5" type="ORF">ACFP85_15570</name>
</gene>
<keyword evidence="2" id="KW-0472">Membrane</keyword>
<dbReference type="EMBL" id="JBHSUS010000001">
    <property type="protein sequence ID" value="MFC6441572.1"/>
    <property type="molecule type" value="Genomic_DNA"/>
</dbReference>
<feature type="signal peptide" evidence="4">
    <location>
        <begin position="1"/>
        <end position="31"/>
    </location>
</feature>
<sequence length="1002" mass="109369">MKTKTSGKARKLSSLSALTLAGLLVGTNAWAQQVGEIVGKVMGNDGSPLAGVSIEVKGDVLPKARTVTSKSNGNYRLQLLPPGNYEVTFTSPSGEKRTISIAVLLDQKTPLNIQLGSAETEKVVVYGQALTTSTNSALGNSLSADKLAALPTAVEYSSLIRLMPGVQVTSDSVRGPSAGASGQDNGYKFDGANLSVPLFGILASSPSTHDVAHVSVERGGARAVGFNRNAGVTLNTESKSGTDEFKGDVTYRLQKGSWQADDEDGLSTEDDIAYITVGAGGPLIEDQLYFYGSYYTRNDSKESGTNARGSVPDITNEREEYFGKFTWTPTEDILINASYRNSEVTTTNQGIFENNTVSTAYDGVNDFKVLVFDGSWIINDSTTLNVSYADTKQSTGSFPITNLGFSGQSGGTLNVADLASQGYFVVPSLETRTGADATEQALIDAYNAGAAPLIAAYGINGEALGAVGANSTINDNAYLSNNFEISLNHVIETDNMTHELYFGFQAEEGSEELYRISNGWGTISYWGGIDQDAGGIVAPGTESAPVGTVYRATVQTRGFSAGGLTGPLVSKSKSKNIAFNDTIYWQDWIFDLGFLISQDEIIGQGLRKADTSSGWEEARGESYVMKKVGFGETFQPRLTATWEYSENASAFASFARYNPAVSSLARAASWDRNTGGSTTWVYFDESGNYLDSETNISSTGKLFADDLNPRTIQEIMVGHQMALDESWTIRNHLRYRRSWNYWEDTNNDSRIVYDADYYQGAYAGFADLYPDLVAAANAGAFDSPDPKELYIPLNNLVGQRTYVIAQMDGAFTKYLEASLEVDYKSDKFFSTTSLVWSHYYGNFDQDNSTRFNNDQGTFIGSSNIGDSSYGQLWGSLTSGDLRADRTWQLKSFGAYELPWNASLGYLAYYQSGHTWEHQWASTQYLEPRGSRRTPSHMQLDLNYTQNIDISEGYALKLRLDVFNVFDKQTGYNPEPRYNSSALGEYRSHENPRRVQATVSFSF</sequence>
<dbReference type="InterPro" id="IPR008969">
    <property type="entry name" value="CarboxyPept-like_regulatory"/>
</dbReference>
<comment type="subcellular location">
    <subcellularLocation>
        <location evidence="1">Cell outer membrane</location>
    </subcellularLocation>
</comment>
<evidence type="ECO:0000256" key="2">
    <source>
        <dbReference type="ARBA" id="ARBA00023136"/>
    </source>
</evidence>
<dbReference type="SUPFAM" id="SSF49464">
    <property type="entry name" value="Carboxypeptidase regulatory domain-like"/>
    <property type="match status" value="1"/>
</dbReference>
<dbReference type="PROSITE" id="PS01156">
    <property type="entry name" value="TONB_DEPENDENT_REC_2"/>
    <property type="match status" value="1"/>
</dbReference>
<dbReference type="Gene3D" id="2.40.170.20">
    <property type="entry name" value="TonB-dependent receptor, beta-barrel domain"/>
    <property type="match status" value="2"/>
</dbReference>
<dbReference type="Gene3D" id="2.60.40.1120">
    <property type="entry name" value="Carboxypeptidase-like, regulatory domain"/>
    <property type="match status" value="1"/>
</dbReference>
<evidence type="ECO:0000256" key="1">
    <source>
        <dbReference type="ARBA" id="ARBA00004442"/>
    </source>
</evidence>
<name>A0ABW1XQW6_9ALTE</name>
<keyword evidence="3" id="KW-0998">Cell outer membrane</keyword>
<dbReference type="InterPro" id="IPR010917">
    <property type="entry name" value="TonB_rcpt_CS"/>
</dbReference>
<evidence type="ECO:0000313" key="5">
    <source>
        <dbReference type="EMBL" id="MFC6441572.1"/>
    </source>
</evidence>
<evidence type="ECO:0000313" key="6">
    <source>
        <dbReference type="Proteomes" id="UP001596364"/>
    </source>
</evidence>
<feature type="chain" id="PRO_5046832561" evidence="4">
    <location>
        <begin position="32"/>
        <end position="1002"/>
    </location>
</feature>
<protein>
    <submittedName>
        <fullName evidence="5">Carboxypeptidase regulatory-like domain-containing protein</fullName>
    </submittedName>
</protein>